<dbReference type="EMBL" id="JBHTJP010000032">
    <property type="protein sequence ID" value="MFD0976760.1"/>
    <property type="molecule type" value="Genomic_DNA"/>
</dbReference>
<name>A0ABW3IGY2_9FLAO</name>
<dbReference type="Proteomes" id="UP001597100">
    <property type="component" value="Unassembled WGS sequence"/>
</dbReference>
<gene>
    <name evidence="2" type="ORF">ACFQ1G_08160</name>
</gene>
<dbReference type="RefSeq" id="WP_380738379.1">
    <property type="nucleotide sequence ID" value="NZ_JBHTJP010000032.1"/>
</dbReference>
<feature type="transmembrane region" description="Helical" evidence="1">
    <location>
        <begin position="16"/>
        <end position="35"/>
    </location>
</feature>
<keyword evidence="1" id="KW-0472">Membrane</keyword>
<organism evidence="2 3">
    <name type="scientific">Salinimicrobium gaetbulicola</name>
    <dbReference type="NCBI Taxonomy" id="999702"/>
    <lineage>
        <taxon>Bacteria</taxon>
        <taxon>Pseudomonadati</taxon>
        <taxon>Bacteroidota</taxon>
        <taxon>Flavobacteriia</taxon>
        <taxon>Flavobacteriales</taxon>
        <taxon>Flavobacteriaceae</taxon>
        <taxon>Salinimicrobium</taxon>
    </lineage>
</organism>
<sequence length="160" mass="18427">MKTNDTYKLESKGRRVYRIGFAAILSGLLLLYGLMDNSTGLLVFAAAIAFSVFIELLIHEETIIELTAEKMKVSISKLSGTIKDDYEIPLSEIQSRFFERKTYDGYMLAFHTLWELYFPTNKSQLTIHLRNGKRKEISLNVSDNEARNLISRIPERIPNF</sequence>
<reference evidence="3" key="1">
    <citation type="journal article" date="2019" name="Int. J. Syst. Evol. Microbiol.">
        <title>The Global Catalogue of Microorganisms (GCM) 10K type strain sequencing project: providing services to taxonomists for standard genome sequencing and annotation.</title>
        <authorList>
            <consortium name="The Broad Institute Genomics Platform"/>
            <consortium name="The Broad Institute Genome Sequencing Center for Infectious Disease"/>
            <person name="Wu L."/>
            <person name="Ma J."/>
        </authorList>
    </citation>
    <scope>NUCLEOTIDE SEQUENCE [LARGE SCALE GENOMIC DNA]</scope>
    <source>
        <strain evidence="3">CCUG 60898</strain>
    </source>
</reference>
<feature type="transmembrane region" description="Helical" evidence="1">
    <location>
        <begin position="41"/>
        <end position="58"/>
    </location>
</feature>
<evidence type="ECO:0000256" key="1">
    <source>
        <dbReference type="SAM" id="Phobius"/>
    </source>
</evidence>
<keyword evidence="1" id="KW-1133">Transmembrane helix</keyword>
<proteinExistence type="predicted"/>
<evidence type="ECO:0000313" key="3">
    <source>
        <dbReference type="Proteomes" id="UP001597100"/>
    </source>
</evidence>
<comment type="caution">
    <text evidence="2">The sequence shown here is derived from an EMBL/GenBank/DDBJ whole genome shotgun (WGS) entry which is preliminary data.</text>
</comment>
<evidence type="ECO:0008006" key="4">
    <source>
        <dbReference type="Google" id="ProtNLM"/>
    </source>
</evidence>
<keyword evidence="1" id="KW-0812">Transmembrane</keyword>
<evidence type="ECO:0000313" key="2">
    <source>
        <dbReference type="EMBL" id="MFD0976760.1"/>
    </source>
</evidence>
<protein>
    <recommendedName>
        <fullName evidence="4">PH (Pleckstrin Homology) domain-containing protein</fullName>
    </recommendedName>
</protein>
<keyword evidence="3" id="KW-1185">Reference proteome</keyword>
<accession>A0ABW3IGY2</accession>